<organism evidence="1 3">
    <name type="scientific">Xenorhabdus doucetiae</name>
    <dbReference type="NCBI Taxonomy" id="351671"/>
    <lineage>
        <taxon>Bacteria</taxon>
        <taxon>Pseudomonadati</taxon>
        <taxon>Pseudomonadota</taxon>
        <taxon>Gammaproteobacteria</taxon>
        <taxon>Enterobacterales</taxon>
        <taxon>Morganellaceae</taxon>
        <taxon>Xenorhabdus</taxon>
    </lineage>
</organism>
<dbReference type="KEGG" id="xdo:XDD1_0662"/>
<accession>A0A068QRB5</accession>
<evidence type="ECO:0000313" key="4">
    <source>
        <dbReference type="Proteomes" id="UP000324170"/>
    </source>
</evidence>
<dbReference type="Proteomes" id="UP000032721">
    <property type="component" value="Chromosome"/>
</dbReference>
<reference evidence="1 3" key="1">
    <citation type="submission" date="2013-07" db="EMBL/GenBank/DDBJ databases">
        <authorList>
            <person name="Genoscope - CEA"/>
        </authorList>
    </citation>
    <scope>NUCLEOTIDE SEQUENCE [LARGE SCALE GENOMIC DNA]</scope>
    <source>
        <strain evidence="1">FRM16</strain>
        <strain evidence="3">FRM16 / DSM 17909</strain>
    </source>
</reference>
<gene>
    <name evidence="2" type="ORF">LY16_01904</name>
    <name evidence="1" type="ORF">XDD1_0662</name>
</gene>
<dbReference type="EMBL" id="VNHN01000027">
    <property type="protein sequence ID" value="TYP06271.1"/>
    <property type="molecule type" value="Genomic_DNA"/>
</dbReference>
<name>A0A068QRB5_9GAMM</name>
<protein>
    <submittedName>
        <fullName evidence="1">Uncharacterized protein</fullName>
    </submittedName>
</protein>
<dbReference type="AlphaFoldDB" id="A0A068QRB5"/>
<reference evidence="2 4" key="2">
    <citation type="submission" date="2019-07" db="EMBL/GenBank/DDBJ databases">
        <title>Genomic Encyclopedia of Type Strains, Phase I: the one thousand microbial genomes (KMG-I) project.</title>
        <authorList>
            <person name="Kyrpides N."/>
        </authorList>
    </citation>
    <scope>NUCLEOTIDE SEQUENCE [LARGE SCALE GENOMIC DNA]</scope>
    <source>
        <strain evidence="2 4">DSM 17909</strain>
    </source>
</reference>
<dbReference type="EMBL" id="FO704550">
    <property type="protein sequence ID" value="CDG16365.1"/>
    <property type="molecule type" value="Genomic_DNA"/>
</dbReference>
<evidence type="ECO:0000313" key="1">
    <source>
        <dbReference type="EMBL" id="CDG16365.1"/>
    </source>
</evidence>
<dbReference type="HOGENOM" id="CLU_1189530_0_0_6"/>
<dbReference type="STRING" id="351671.XDD1_0662"/>
<sequence length="197" mass="23113">MRELKYYPENFYTFEDKHRNIKRLNVCGHSGYSQNGFMLCLDVNGHHIGKTAQGLFEMLFSLNLKRFRYIRLLLCNSADGDENSFACHFSKLCPNSYIEGYIGNVRTRRIVYNITEGKFNIEMNFNTPRVMNSLFQVGFVQKINSSGYPQEITDRFRHTVNILRRNIDTYEPLDPNTPHKPVWYYGGMKITDESQIP</sequence>
<evidence type="ECO:0000313" key="3">
    <source>
        <dbReference type="Proteomes" id="UP000032721"/>
    </source>
</evidence>
<dbReference type="Proteomes" id="UP000324170">
    <property type="component" value="Unassembled WGS sequence"/>
</dbReference>
<dbReference type="OrthoDB" id="6442546at2"/>
<proteinExistence type="predicted"/>
<keyword evidence="4" id="KW-1185">Reference proteome</keyword>
<evidence type="ECO:0000313" key="2">
    <source>
        <dbReference type="EMBL" id="TYP06271.1"/>
    </source>
</evidence>
<dbReference type="RefSeq" id="WP_045968574.1">
    <property type="nucleotide sequence ID" value="NZ_CAWMED010000001.1"/>
</dbReference>